<accession>A0A1J1E2C8</accession>
<dbReference type="SMART" id="SM01086">
    <property type="entry name" value="ClpB_D2-small"/>
    <property type="match status" value="1"/>
</dbReference>
<dbReference type="InterPro" id="IPR018368">
    <property type="entry name" value="ClpA/B_CS1"/>
</dbReference>
<dbReference type="PANTHER" id="PTHR11638">
    <property type="entry name" value="ATP-DEPENDENT CLP PROTEASE"/>
    <property type="match status" value="1"/>
</dbReference>
<dbReference type="Gene3D" id="4.10.860.10">
    <property type="entry name" value="UVR domain"/>
    <property type="match status" value="1"/>
</dbReference>
<feature type="coiled-coil region" evidence="5">
    <location>
        <begin position="485"/>
        <end position="524"/>
    </location>
</feature>
<evidence type="ECO:0000256" key="2">
    <source>
        <dbReference type="ARBA" id="ARBA00022741"/>
    </source>
</evidence>
<dbReference type="InterPro" id="IPR050130">
    <property type="entry name" value="ClpA_ClpB"/>
</dbReference>
<proteinExistence type="predicted"/>
<dbReference type="Gene3D" id="3.40.50.300">
    <property type="entry name" value="P-loop containing nucleotide triphosphate hydrolases"/>
    <property type="match status" value="2"/>
</dbReference>
<evidence type="ECO:0000313" key="9">
    <source>
        <dbReference type="Proteomes" id="UP000243197"/>
    </source>
</evidence>
<name>A0A1J1E2C8_9FLAO</name>
<dbReference type="SUPFAM" id="SSF52540">
    <property type="entry name" value="P-loop containing nucleoside triphosphate hydrolases"/>
    <property type="match status" value="2"/>
</dbReference>
<protein>
    <submittedName>
        <fullName evidence="8">ATP-dependent Clp protease ATP-binding subunit ClpA</fullName>
    </submittedName>
</protein>
<dbReference type="Proteomes" id="UP000243197">
    <property type="component" value="Chromosome"/>
</dbReference>
<dbReference type="InterPro" id="IPR019489">
    <property type="entry name" value="Clp_ATPase_C"/>
</dbReference>
<evidence type="ECO:0000313" key="8">
    <source>
        <dbReference type="EMBL" id="BAV95109.1"/>
    </source>
</evidence>
<dbReference type="PROSITE" id="PS00870">
    <property type="entry name" value="CLPAB_1"/>
    <property type="match status" value="1"/>
</dbReference>
<dbReference type="CDD" id="cd19499">
    <property type="entry name" value="RecA-like_ClpB_Hsp104-like"/>
    <property type="match status" value="1"/>
</dbReference>
<evidence type="ECO:0000259" key="7">
    <source>
        <dbReference type="SMART" id="SM01086"/>
    </source>
</evidence>
<gene>
    <name evidence="8" type="ORF">JBKA6_1096</name>
</gene>
<dbReference type="InterPro" id="IPR003959">
    <property type="entry name" value="ATPase_AAA_core"/>
</dbReference>
<dbReference type="Pfam" id="PF10431">
    <property type="entry name" value="ClpB_D2-small"/>
    <property type="match status" value="1"/>
</dbReference>
<keyword evidence="1" id="KW-0677">Repeat</keyword>
<dbReference type="InterPro" id="IPR003593">
    <property type="entry name" value="AAA+_ATPase"/>
</dbReference>
<dbReference type="KEGG" id="ise:JBKA6_1096"/>
<dbReference type="InterPro" id="IPR027417">
    <property type="entry name" value="P-loop_NTPase"/>
</dbReference>
<dbReference type="AlphaFoldDB" id="A0A1J1E2C8"/>
<keyword evidence="9" id="KW-1185">Reference proteome</keyword>
<keyword evidence="4" id="KW-0143">Chaperone</keyword>
<keyword evidence="2" id="KW-0547">Nucleotide-binding</keyword>
<feature type="domain" description="AAA+ ATPase" evidence="6">
    <location>
        <begin position="272"/>
        <end position="416"/>
    </location>
</feature>
<dbReference type="PANTHER" id="PTHR11638:SF18">
    <property type="entry name" value="HEAT SHOCK PROTEIN 104"/>
    <property type="match status" value="1"/>
</dbReference>
<sequence>MLSKADDIPVRIISKLGDGLVDLNKDIEGLIESSVLLKIGITGIKNTEDLKKIYNKLIDILGIDGNLLDDEELNSISFELEELYNSINLDDKTPDSLTRSICFLRGFINLCKLGESEYINIPYTKEVQEILDVGLYAQAEYLEDDILDTIHLFLSILKNKKDPVTIIMNRYSIDYNRVIEEYKSLDSSFFSLKDVSNKRSETFDEEEEEKKANYSSMKDKKMIIVKKKNNKTPTLNLFSKDLTFLAEEGKLDPIIGREKEIKRLSQVLSRRKKNNPILIGEPGVGKSAIAEGLALRIANKKISRVLSGKRVLMLDLAGLVAGTKYRGQFEERLKHLLEELESNKDIILFIDEIHTIVGVGNATGSMDASNMFKPALARGQFQCIGATTISEYRQYIEKDGALARRFQKIIINPTSKENTLEILLNIKDKYEDYHNVTYTNDAIKACIELSSRYIFDRNLPDKAIDILDETGANVHIKNIKVPKELTKLEKKLESVKLKKKLAVRDQLFEKAANLLETEEQLKINMDIIQSKWHEQVKKNRQVISEHDVSEVISVITGIPANKITEYETNMLVDLPKRIKKEVIGQDQAIDKVAKSIQRNRVGFSDPDRPIGSFIFLGPTGVGKTKLAKVINDLMFNSDDSLIRIDMNEYMEKFSLSRLLGAPPGYVGYEEGGQLTERVRTKPYSVILLDEIEKAHPDIMNSILQILDEGEITDNIGRKINFRNTIIIMTSNVGARKFQDFGTGVGFETSAKQEDKDLLKDKVLTDALKKHFSPEFLSRIDDFIIFNSLTKRNIMKIIDLELLDLASRIKRSGYGVEISKSTKSYIAKKGYNKDYGIRYLKKTIQKLIEDSLIEEVISKKIREGDNILIDMDNEEKIHILKQG</sequence>
<dbReference type="Pfam" id="PF07724">
    <property type="entry name" value="AAA_2"/>
    <property type="match status" value="1"/>
</dbReference>
<feature type="domain" description="AAA+ ATPase" evidence="6">
    <location>
        <begin position="609"/>
        <end position="777"/>
    </location>
</feature>
<dbReference type="GO" id="GO:0016887">
    <property type="term" value="F:ATP hydrolysis activity"/>
    <property type="evidence" value="ECO:0007669"/>
    <property type="project" value="InterPro"/>
</dbReference>
<evidence type="ECO:0000256" key="3">
    <source>
        <dbReference type="ARBA" id="ARBA00022840"/>
    </source>
</evidence>
<dbReference type="GO" id="GO:0006508">
    <property type="term" value="P:proteolysis"/>
    <property type="evidence" value="ECO:0007669"/>
    <property type="project" value="UniProtKB-KW"/>
</dbReference>
<dbReference type="FunFam" id="3.40.50.300:FF:000010">
    <property type="entry name" value="Chaperone clpB 1, putative"/>
    <property type="match status" value="1"/>
</dbReference>
<keyword evidence="3 8" id="KW-0067">ATP-binding</keyword>
<keyword evidence="8" id="KW-0645">Protease</keyword>
<dbReference type="FunFam" id="3.40.50.300:FF:000025">
    <property type="entry name" value="ATP-dependent Clp protease subunit"/>
    <property type="match status" value="1"/>
</dbReference>
<dbReference type="Pfam" id="PF17871">
    <property type="entry name" value="AAA_lid_9"/>
    <property type="match status" value="1"/>
</dbReference>
<dbReference type="InterPro" id="IPR001270">
    <property type="entry name" value="ClpA/B"/>
</dbReference>
<dbReference type="Gene3D" id="1.10.8.60">
    <property type="match status" value="2"/>
</dbReference>
<dbReference type="GO" id="GO:0005524">
    <property type="term" value="F:ATP binding"/>
    <property type="evidence" value="ECO:0007669"/>
    <property type="project" value="UniProtKB-KW"/>
</dbReference>
<dbReference type="Pfam" id="PF00004">
    <property type="entry name" value="AAA"/>
    <property type="match status" value="1"/>
</dbReference>
<evidence type="ECO:0000256" key="1">
    <source>
        <dbReference type="ARBA" id="ARBA00022737"/>
    </source>
</evidence>
<dbReference type="CDD" id="cd00009">
    <property type="entry name" value="AAA"/>
    <property type="match status" value="1"/>
</dbReference>
<feature type="domain" description="Clp ATPase C-terminal" evidence="7">
    <location>
        <begin position="788"/>
        <end position="878"/>
    </location>
</feature>
<dbReference type="SMART" id="SM00382">
    <property type="entry name" value="AAA"/>
    <property type="match status" value="2"/>
</dbReference>
<dbReference type="PRINTS" id="PR00300">
    <property type="entry name" value="CLPPROTEASEA"/>
</dbReference>
<evidence type="ECO:0000259" key="6">
    <source>
        <dbReference type="SMART" id="SM00382"/>
    </source>
</evidence>
<organism evidence="8 9">
    <name type="scientific">Ichthyobacterium seriolicida</name>
    <dbReference type="NCBI Taxonomy" id="242600"/>
    <lineage>
        <taxon>Bacteria</taxon>
        <taxon>Pseudomonadati</taxon>
        <taxon>Bacteroidota</taxon>
        <taxon>Flavobacteriia</taxon>
        <taxon>Flavobacteriales</taxon>
        <taxon>Ichthyobacteriaceae</taxon>
        <taxon>Ichthyobacterium</taxon>
    </lineage>
</organism>
<dbReference type="InterPro" id="IPR041546">
    <property type="entry name" value="ClpA/ClpB_AAA_lid"/>
</dbReference>
<keyword evidence="8" id="KW-0378">Hydrolase</keyword>
<keyword evidence="5" id="KW-0175">Coiled coil</keyword>
<reference evidence="8 9" key="1">
    <citation type="submission" date="2014-03" db="EMBL/GenBank/DDBJ databases">
        <title>complete genome sequence of Flavobacteriaceae bacterium JBKA-6.</title>
        <authorList>
            <person name="Takano T."/>
            <person name="Nakamura Y."/>
            <person name="Takuma S."/>
            <person name="Yasuike M."/>
            <person name="Matsuyama T."/>
            <person name="Sakai T."/>
            <person name="Fujiwara A."/>
            <person name="Kimoto K."/>
            <person name="Fukuda Y."/>
            <person name="Kondo H."/>
            <person name="Hirono I."/>
            <person name="Nakayasu C."/>
        </authorList>
    </citation>
    <scope>NUCLEOTIDE SEQUENCE [LARGE SCALE GENOMIC DNA]</scope>
    <source>
        <strain evidence="8 9">JBKA-6</strain>
    </source>
</reference>
<evidence type="ECO:0000256" key="4">
    <source>
        <dbReference type="ARBA" id="ARBA00023186"/>
    </source>
</evidence>
<evidence type="ECO:0000256" key="5">
    <source>
        <dbReference type="SAM" id="Coils"/>
    </source>
</evidence>
<dbReference type="GO" id="GO:0005737">
    <property type="term" value="C:cytoplasm"/>
    <property type="evidence" value="ECO:0007669"/>
    <property type="project" value="TreeGrafter"/>
</dbReference>
<dbReference type="GO" id="GO:0034605">
    <property type="term" value="P:cellular response to heat"/>
    <property type="evidence" value="ECO:0007669"/>
    <property type="project" value="TreeGrafter"/>
</dbReference>
<dbReference type="GO" id="GO:0008233">
    <property type="term" value="F:peptidase activity"/>
    <property type="evidence" value="ECO:0007669"/>
    <property type="project" value="UniProtKB-KW"/>
</dbReference>
<dbReference type="EMBL" id="AP014564">
    <property type="protein sequence ID" value="BAV95109.1"/>
    <property type="molecule type" value="Genomic_DNA"/>
</dbReference>